<sequence>MTVAVFNGLIRPLLEGRLPDWVEPRWFLSTEELLALAPEAEIGWFDTYDLPARAESARRAVKLKWMNTLGAGVEELPLDIFRANGVILTNGAGINAVTIAEYAVMGMLVVAKGYRQVMRAAERHEWLSDSPGKVELLGNKALVIGAGAIGGGIAERLAPFGVEVTKVRRTPGEGELGPDDWRSRLGEFDWVIVTAPSTSATEHMIGEGELAAMKSTATLMNFARGNLVDQPALAAALKARKIRAAWLDVVDPEPLPPEHELWTLDNAHISMHLSGRAQNLMFIRSADRFLANLDRWHRGEPLSHVVDLGAGY</sequence>
<keyword evidence="7" id="KW-1185">Reference proteome</keyword>
<dbReference type="SUPFAM" id="SSF52283">
    <property type="entry name" value="Formate/glycerate dehydrogenase catalytic domain-like"/>
    <property type="match status" value="1"/>
</dbReference>
<keyword evidence="1 3" id="KW-0560">Oxidoreductase</keyword>
<feature type="domain" description="D-isomer specific 2-hydroxyacid dehydrogenase NAD-binding" evidence="5">
    <location>
        <begin position="105"/>
        <end position="273"/>
    </location>
</feature>
<organism evidence="6 7">
    <name type="scientific">Novosphingobium aquae</name>
    <dbReference type="NCBI Taxonomy" id="3133435"/>
    <lineage>
        <taxon>Bacteria</taxon>
        <taxon>Pseudomonadati</taxon>
        <taxon>Pseudomonadota</taxon>
        <taxon>Alphaproteobacteria</taxon>
        <taxon>Sphingomonadales</taxon>
        <taxon>Sphingomonadaceae</taxon>
        <taxon>Novosphingobium</taxon>
    </lineage>
</organism>
<comment type="caution">
    <text evidence="6">The sequence shown here is derived from an EMBL/GenBank/DDBJ whole genome shotgun (WGS) entry which is preliminary data.</text>
</comment>
<proteinExistence type="inferred from homology"/>
<dbReference type="InterPro" id="IPR006139">
    <property type="entry name" value="D-isomer_2_OHA_DH_cat_dom"/>
</dbReference>
<evidence type="ECO:0000256" key="3">
    <source>
        <dbReference type="RuleBase" id="RU003719"/>
    </source>
</evidence>
<keyword evidence="2" id="KW-0520">NAD</keyword>
<dbReference type="InterPro" id="IPR036291">
    <property type="entry name" value="NAD(P)-bd_dom_sf"/>
</dbReference>
<evidence type="ECO:0000259" key="4">
    <source>
        <dbReference type="Pfam" id="PF00389"/>
    </source>
</evidence>
<gene>
    <name evidence="6" type="ORF">WG900_01460</name>
</gene>
<dbReference type="Proteomes" id="UP001379235">
    <property type="component" value="Unassembled WGS sequence"/>
</dbReference>
<dbReference type="Gene3D" id="3.40.50.720">
    <property type="entry name" value="NAD(P)-binding Rossmann-like Domain"/>
    <property type="match status" value="2"/>
</dbReference>
<dbReference type="InterPro" id="IPR006140">
    <property type="entry name" value="D-isomer_DH_NAD-bd"/>
</dbReference>
<reference evidence="6 7" key="1">
    <citation type="submission" date="2024-03" db="EMBL/GenBank/DDBJ databases">
        <authorList>
            <person name="Jo J.-H."/>
        </authorList>
    </citation>
    <scope>NUCLEOTIDE SEQUENCE [LARGE SCALE GENOMIC DNA]</scope>
    <source>
        <strain evidence="6 7">AS3R-12</strain>
    </source>
</reference>
<dbReference type="PANTHER" id="PTHR43333:SF1">
    <property type="entry name" value="D-ISOMER SPECIFIC 2-HYDROXYACID DEHYDROGENASE NAD-BINDING DOMAIN-CONTAINING PROTEIN"/>
    <property type="match status" value="1"/>
</dbReference>
<accession>A0ABU8S3Q9</accession>
<feature type="domain" description="D-isomer specific 2-hydroxyacid dehydrogenase catalytic" evidence="4">
    <location>
        <begin position="27"/>
        <end position="306"/>
    </location>
</feature>
<dbReference type="PANTHER" id="PTHR43333">
    <property type="entry name" value="2-HACID_DH_C DOMAIN-CONTAINING PROTEIN"/>
    <property type="match status" value="1"/>
</dbReference>
<evidence type="ECO:0000313" key="7">
    <source>
        <dbReference type="Proteomes" id="UP001379235"/>
    </source>
</evidence>
<dbReference type="Pfam" id="PF00389">
    <property type="entry name" value="2-Hacid_dh"/>
    <property type="match status" value="1"/>
</dbReference>
<comment type="similarity">
    <text evidence="3">Belongs to the D-isomer specific 2-hydroxyacid dehydrogenase family.</text>
</comment>
<evidence type="ECO:0000256" key="2">
    <source>
        <dbReference type="ARBA" id="ARBA00023027"/>
    </source>
</evidence>
<dbReference type="RefSeq" id="WP_339964161.1">
    <property type="nucleotide sequence ID" value="NZ_JBBHJY010000001.1"/>
</dbReference>
<evidence type="ECO:0000259" key="5">
    <source>
        <dbReference type="Pfam" id="PF02826"/>
    </source>
</evidence>
<dbReference type="SUPFAM" id="SSF51735">
    <property type="entry name" value="NAD(P)-binding Rossmann-fold domains"/>
    <property type="match status" value="1"/>
</dbReference>
<protein>
    <submittedName>
        <fullName evidence="6">NAD(P)-dependent oxidoreductase</fullName>
    </submittedName>
</protein>
<evidence type="ECO:0000256" key="1">
    <source>
        <dbReference type="ARBA" id="ARBA00023002"/>
    </source>
</evidence>
<dbReference type="EMBL" id="JBBHJY010000001">
    <property type="protein sequence ID" value="MEJ6008581.1"/>
    <property type="molecule type" value="Genomic_DNA"/>
</dbReference>
<name>A0ABU8S3Q9_9SPHN</name>
<evidence type="ECO:0000313" key="6">
    <source>
        <dbReference type="EMBL" id="MEJ6008581.1"/>
    </source>
</evidence>
<dbReference type="Pfam" id="PF02826">
    <property type="entry name" value="2-Hacid_dh_C"/>
    <property type="match status" value="1"/>
</dbReference>